<accession>A0ABV7Q8F3</accession>
<evidence type="ECO:0000313" key="3">
    <source>
        <dbReference type="Proteomes" id="UP001595712"/>
    </source>
</evidence>
<keyword evidence="3" id="KW-1185">Reference proteome</keyword>
<proteinExistence type="predicted"/>
<comment type="caution">
    <text evidence="2">The sequence shown here is derived from an EMBL/GenBank/DDBJ whole genome shotgun (WGS) entry which is preliminary data.</text>
</comment>
<dbReference type="Proteomes" id="UP001595712">
    <property type="component" value="Unassembled WGS sequence"/>
</dbReference>
<sequence>MTLLELGDYREAIDLDLPFTPTAPPTEPHDLAGSTRNALRLLAREPSAGPLGLTSEPPRASPSRPEPRRSPAATTCRRGS</sequence>
<evidence type="ECO:0000313" key="2">
    <source>
        <dbReference type="EMBL" id="MFC3495821.1"/>
    </source>
</evidence>
<gene>
    <name evidence="2" type="ORF">ACFO8M_25355</name>
</gene>
<feature type="region of interest" description="Disordered" evidence="1">
    <location>
        <begin position="44"/>
        <end position="80"/>
    </location>
</feature>
<evidence type="ECO:0008006" key="4">
    <source>
        <dbReference type="Google" id="ProtNLM"/>
    </source>
</evidence>
<protein>
    <recommendedName>
        <fullName evidence="4">Tetratricopeptide repeat protein</fullName>
    </recommendedName>
</protein>
<name>A0ABV7Q8F3_9ACTN</name>
<dbReference type="EMBL" id="JBHRWO010000021">
    <property type="protein sequence ID" value="MFC3495821.1"/>
    <property type="molecule type" value="Genomic_DNA"/>
</dbReference>
<dbReference type="RefSeq" id="WP_387980674.1">
    <property type="nucleotide sequence ID" value="NZ_JBHRWO010000021.1"/>
</dbReference>
<evidence type="ECO:0000256" key="1">
    <source>
        <dbReference type="SAM" id="MobiDB-lite"/>
    </source>
</evidence>
<organism evidence="2 3">
    <name type="scientific">Glycomyces rhizosphaerae</name>
    <dbReference type="NCBI Taxonomy" id="2054422"/>
    <lineage>
        <taxon>Bacteria</taxon>
        <taxon>Bacillati</taxon>
        <taxon>Actinomycetota</taxon>
        <taxon>Actinomycetes</taxon>
        <taxon>Glycomycetales</taxon>
        <taxon>Glycomycetaceae</taxon>
        <taxon>Glycomyces</taxon>
    </lineage>
</organism>
<reference evidence="3" key="1">
    <citation type="journal article" date="2019" name="Int. J. Syst. Evol. Microbiol.">
        <title>The Global Catalogue of Microorganisms (GCM) 10K type strain sequencing project: providing services to taxonomists for standard genome sequencing and annotation.</title>
        <authorList>
            <consortium name="The Broad Institute Genomics Platform"/>
            <consortium name="The Broad Institute Genome Sequencing Center for Infectious Disease"/>
            <person name="Wu L."/>
            <person name="Ma J."/>
        </authorList>
    </citation>
    <scope>NUCLEOTIDE SEQUENCE [LARGE SCALE GENOMIC DNA]</scope>
    <source>
        <strain evidence="3">CGMCC 4.7396</strain>
    </source>
</reference>